<accession>A0ABP8N3V8</accession>
<dbReference type="EMBL" id="BAABGA010000050">
    <property type="protein sequence ID" value="GAA4460824.1"/>
    <property type="molecule type" value="Genomic_DNA"/>
</dbReference>
<protein>
    <recommendedName>
        <fullName evidence="5">Doubled CXXCH motif</fullName>
    </recommendedName>
</protein>
<keyword evidence="4" id="KW-1185">Reference proteome</keyword>
<dbReference type="InterPro" id="IPR036280">
    <property type="entry name" value="Multihaem_cyt_sf"/>
</dbReference>
<evidence type="ECO:0000313" key="3">
    <source>
        <dbReference type="EMBL" id="GAA4460824.1"/>
    </source>
</evidence>
<comment type="caution">
    <text evidence="3">The sequence shown here is derived from an EMBL/GenBank/DDBJ whole genome shotgun (WGS) entry which is preliminary data.</text>
</comment>
<dbReference type="Proteomes" id="UP001500840">
    <property type="component" value="Unassembled WGS sequence"/>
</dbReference>
<evidence type="ECO:0000256" key="2">
    <source>
        <dbReference type="SAM" id="Phobius"/>
    </source>
</evidence>
<dbReference type="RefSeq" id="WP_345325266.1">
    <property type="nucleotide sequence ID" value="NZ_BAABGA010000050.1"/>
</dbReference>
<evidence type="ECO:0000313" key="4">
    <source>
        <dbReference type="Proteomes" id="UP001500840"/>
    </source>
</evidence>
<keyword evidence="2" id="KW-1133">Transmembrane helix</keyword>
<evidence type="ECO:0008006" key="5">
    <source>
        <dbReference type="Google" id="ProtNLM"/>
    </source>
</evidence>
<feature type="transmembrane region" description="Helical" evidence="2">
    <location>
        <begin position="26"/>
        <end position="47"/>
    </location>
</feature>
<name>A0ABP8N3V8_9BACT</name>
<gene>
    <name evidence="3" type="ORF">GCM10023156_42340</name>
</gene>
<evidence type="ECO:0000256" key="1">
    <source>
        <dbReference type="SAM" id="MobiDB-lite"/>
    </source>
</evidence>
<keyword evidence="2" id="KW-0812">Transmembrane</keyword>
<dbReference type="Gene3D" id="3.90.10.10">
    <property type="entry name" value="Cytochrome C3"/>
    <property type="match status" value="2"/>
</dbReference>
<feature type="region of interest" description="Disordered" evidence="1">
    <location>
        <begin position="323"/>
        <end position="349"/>
    </location>
</feature>
<dbReference type="SUPFAM" id="SSF48695">
    <property type="entry name" value="Multiheme cytochromes"/>
    <property type="match status" value="1"/>
</dbReference>
<proteinExistence type="predicted"/>
<sequence>MRETGKQRSQRIQIDYYRHRGGLHRFRTLCIAVGGIVAVLYACFVLAGSAGKSHLSTGPVAMAHASFENDCKLCHQNFTPISSDASSLDIKPIGVNATKSIQHIETACQSCHQVGNHYRETMRPEAKLVDQNCAGCHVDHQGRDHNLSLVANERCASCHANLSSVCSAAPSVNANVVAFTKADHGDFASLQKPDPGIVKFDHAQHMRPGQVDAGQRGEMTLAMLDESLRDRYRIDGQDDSAAVQLDCGSCHQMAGNPSGADTMASDGELGRYMAPVSFEQHCSACHSMNSGAATADTTPIPHAVPWSKVDLLLAATIDGVRATGQARSPRGDKRTVAVPGEGLGKPATGESVSSIVDVRLARERVQSQCLKCHDQASITDEAIRGSLGNQSAQMIPSRWFEHGIYDHAAHRRIDCKYCHEAAYNSDTAAKPATDQDVVMIAGIQSCTGCHRDSELPTPASLASSETVSLLGGQPTWASDRCTLCHRYHPPGAVTKVER</sequence>
<organism evidence="3 4">
    <name type="scientific">Novipirellula rosea</name>
    <dbReference type="NCBI Taxonomy" id="1031540"/>
    <lineage>
        <taxon>Bacteria</taxon>
        <taxon>Pseudomonadati</taxon>
        <taxon>Planctomycetota</taxon>
        <taxon>Planctomycetia</taxon>
        <taxon>Pirellulales</taxon>
        <taxon>Pirellulaceae</taxon>
        <taxon>Novipirellula</taxon>
    </lineage>
</organism>
<reference evidence="4" key="1">
    <citation type="journal article" date="2019" name="Int. J. Syst. Evol. Microbiol.">
        <title>The Global Catalogue of Microorganisms (GCM) 10K type strain sequencing project: providing services to taxonomists for standard genome sequencing and annotation.</title>
        <authorList>
            <consortium name="The Broad Institute Genomics Platform"/>
            <consortium name="The Broad Institute Genome Sequencing Center for Infectious Disease"/>
            <person name="Wu L."/>
            <person name="Ma J."/>
        </authorList>
    </citation>
    <scope>NUCLEOTIDE SEQUENCE [LARGE SCALE GENOMIC DNA]</scope>
    <source>
        <strain evidence="4">JCM 17759</strain>
    </source>
</reference>
<keyword evidence="2" id="KW-0472">Membrane</keyword>